<dbReference type="Gene3D" id="3.20.20.70">
    <property type="entry name" value="Aldolase class I"/>
    <property type="match status" value="1"/>
</dbReference>
<reference evidence="4" key="1">
    <citation type="submission" date="2016-10" db="EMBL/GenBank/DDBJ databases">
        <authorList>
            <person name="Varghese N."/>
            <person name="Submissions S."/>
        </authorList>
    </citation>
    <scope>NUCLEOTIDE SEQUENCE [LARGE SCALE GENOMIC DNA]</scope>
    <source>
        <strain evidence="4">CCM 7469</strain>
    </source>
</reference>
<gene>
    <name evidence="3" type="ORF">SAMN05216272_12010</name>
</gene>
<evidence type="ECO:0000313" key="3">
    <source>
        <dbReference type="EMBL" id="SDI75422.1"/>
    </source>
</evidence>
<dbReference type="Proteomes" id="UP000199636">
    <property type="component" value="Unassembled WGS sequence"/>
</dbReference>
<proteinExistence type="predicted"/>
<organism evidence="3 4">
    <name type="scientific">Pseudomonas panipatensis</name>
    <dbReference type="NCBI Taxonomy" id="428992"/>
    <lineage>
        <taxon>Bacteria</taxon>
        <taxon>Pseudomonadati</taxon>
        <taxon>Pseudomonadota</taxon>
        <taxon>Gammaproteobacteria</taxon>
        <taxon>Pseudomonadales</taxon>
        <taxon>Pseudomonadaceae</taxon>
        <taxon>Pseudomonas</taxon>
    </lineage>
</organism>
<evidence type="ECO:0000256" key="1">
    <source>
        <dbReference type="ARBA" id="ARBA00022630"/>
    </source>
</evidence>
<protein>
    <recommendedName>
        <fullName evidence="5">NADH:flavin oxidoreductase / NADH oxidase family protein</fullName>
    </recommendedName>
</protein>
<dbReference type="InterPro" id="IPR013785">
    <property type="entry name" value="Aldolase_TIM"/>
</dbReference>
<keyword evidence="2" id="KW-0560">Oxidoreductase</keyword>
<dbReference type="STRING" id="428992.SAMN05216272_12010"/>
<dbReference type="GO" id="GO:0016491">
    <property type="term" value="F:oxidoreductase activity"/>
    <property type="evidence" value="ECO:0007669"/>
    <property type="project" value="UniProtKB-KW"/>
</dbReference>
<dbReference type="InterPro" id="IPR051799">
    <property type="entry name" value="NADH_flavin_oxidoreductase"/>
</dbReference>
<keyword evidence="4" id="KW-1185">Reference proteome</keyword>
<evidence type="ECO:0000313" key="4">
    <source>
        <dbReference type="Proteomes" id="UP000199636"/>
    </source>
</evidence>
<dbReference type="AlphaFoldDB" id="A0A1G8N5F9"/>
<dbReference type="PANTHER" id="PTHR43656">
    <property type="entry name" value="BINDING OXIDOREDUCTASE, PUTATIVE (AFU_ORTHOLOGUE AFUA_2G08260)-RELATED"/>
    <property type="match status" value="1"/>
</dbReference>
<keyword evidence="1" id="KW-0285">Flavoprotein</keyword>
<name>A0A1G8N5F9_9PSED</name>
<dbReference type="PANTHER" id="PTHR43656:SF2">
    <property type="entry name" value="BINDING OXIDOREDUCTASE, PUTATIVE (AFU_ORTHOLOGUE AFUA_2G08260)-RELATED"/>
    <property type="match status" value="1"/>
</dbReference>
<evidence type="ECO:0008006" key="5">
    <source>
        <dbReference type="Google" id="ProtNLM"/>
    </source>
</evidence>
<dbReference type="EMBL" id="FNDS01000020">
    <property type="protein sequence ID" value="SDI75422.1"/>
    <property type="molecule type" value="Genomic_DNA"/>
</dbReference>
<evidence type="ECO:0000256" key="2">
    <source>
        <dbReference type="ARBA" id="ARBA00023002"/>
    </source>
</evidence>
<accession>A0A1G8N5F9</accession>
<dbReference type="SUPFAM" id="SSF51395">
    <property type="entry name" value="FMN-linked oxidoreductases"/>
    <property type="match status" value="1"/>
</dbReference>
<sequence length="101" mass="10538">MSTSKLFEPLQLPNGTLIAKAAMEENLADEDHAPGEALIRLYRGWAKGGAGLVITGNVMVDRPAPTGAPISGAAAWKIAHASSCAPSMPCASAWRRPSAWP</sequence>